<dbReference type="Proteomes" id="UP000199150">
    <property type="component" value="Unassembled WGS sequence"/>
</dbReference>
<dbReference type="OrthoDB" id="9807753at2"/>
<dbReference type="InterPro" id="IPR037914">
    <property type="entry name" value="SpoVT-AbrB_sf"/>
</dbReference>
<evidence type="ECO:0000259" key="8">
    <source>
        <dbReference type="PROSITE" id="PS51740"/>
    </source>
</evidence>
<dbReference type="CDD" id="cd16320">
    <property type="entry name" value="MraZ_N"/>
    <property type="match status" value="1"/>
</dbReference>
<name>A0A1G4QQ26_9CAUL</name>
<accession>A0A1G4QQ26</accession>
<sequence length="152" mass="16933">MFLSTHEKQLDSKRRLLVPQDFRAAALAPHEGVEPFEGVYCFAAINAACLECGGAAFFAMYRDVINEYPPMSPTRTAMQRRFYASMHRLSFDTAGRITLPEKLCEQFGLSGDVVIAGLGESFQIWAPLAYADYAAEQDRLVEAAFAKREALI</sequence>
<dbReference type="GO" id="GO:0009295">
    <property type="term" value="C:nucleoid"/>
    <property type="evidence" value="ECO:0007669"/>
    <property type="project" value="UniProtKB-SubCell"/>
</dbReference>
<dbReference type="InterPro" id="IPR035644">
    <property type="entry name" value="MraZ_C"/>
</dbReference>
<reference evidence="10" key="1">
    <citation type="submission" date="2016-10" db="EMBL/GenBank/DDBJ databases">
        <authorList>
            <person name="Varghese N."/>
            <person name="Submissions S."/>
        </authorList>
    </citation>
    <scope>NUCLEOTIDE SEQUENCE [LARGE SCALE GENOMIC DNA]</scope>
    <source>
        <strain evidence="10">CGMCC 1.3431</strain>
    </source>
</reference>
<keyword evidence="2 7" id="KW-0963">Cytoplasm</keyword>
<dbReference type="InterPro" id="IPR003444">
    <property type="entry name" value="MraZ"/>
</dbReference>
<dbReference type="InterPro" id="IPR038619">
    <property type="entry name" value="MraZ_sf"/>
</dbReference>
<dbReference type="GO" id="GO:0003700">
    <property type="term" value="F:DNA-binding transcription factor activity"/>
    <property type="evidence" value="ECO:0007669"/>
    <property type="project" value="UniProtKB-UniRule"/>
</dbReference>
<dbReference type="CDD" id="cd16321">
    <property type="entry name" value="MraZ_C"/>
    <property type="match status" value="1"/>
</dbReference>
<dbReference type="AlphaFoldDB" id="A0A1G4QQ26"/>
<keyword evidence="6 7" id="KW-0804">Transcription</keyword>
<dbReference type="Gene3D" id="3.40.1550.20">
    <property type="entry name" value="Transcriptional regulator MraZ domain"/>
    <property type="match status" value="1"/>
</dbReference>
<dbReference type="InterPro" id="IPR020603">
    <property type="entry name" value="MraZ_dom"/>
</dbReference>
<dbReference type="GO" id="GO:0005737">
    <property type="term" value="C:cytoplasm"/>
    <property type="evidence" value="ECO:0007669"/>
    <property type="project" value="UniProtKB-UniRule"/>
</dbReference>
<dbReference type="InterPro" id="IPR007159">
    <property type="entry name" value="SpoVT-AbrB_dom"/>
</dbReference>
<dbReference type="RefSeq" id="WP_090645451.1">
    <property type="nucleotide sequence ID" value="NZ_CBCRYE010000001.1"/>
</dbReference>
<protein>
    <recommendedName>
        <fullName evidence="1 7">Transcriptional regulator MraZ</fullName>
    </recommendedName>
</protein>
<dbReference type="STRING" id="260084.SAMN02927928_1432"/>
<feature type="domain" description="SpoVT-AbrB" evidence="8">
    <location>
        <begin position="86"/>
        <end position="129"/>
    </location>
</feature>
<organism evidence="9 10">
    <name type="scientific">Asticcacaulis taihuensis</name>
    <dbReference type="NCBI Taxonomy" id="260084"/>
    <lineage>
        <taxon>Bacteria</taxon>
        <taxon>Pseudomonadati</taxon>
        <taxon>Pseudomonadota</taxon>
        <taxon>Alphaproteobacteria</taxon>
        <taxon>Caulobacterales</taxon>
        <taxon>Caulobacteraceae</taxon>
        <taxon>Asticcacaulis</taxon>
    </lineage>
</organism>
<dbReference type="Pfam" id="PF02381">
    <property type="entry name" value="MraZ"/>
    <property type="match status" value="1"/>
</dbReference>
<keyword evidence="3" id="KW-0677">Repeat</keyword>
<dbReference type="GO" id="GO:0000976">
    <property type="term" value="F:transcription cis-regulatory region binding"/>
    <property type="evidence" value="ECO:0007669"/>
    <property type="project" value="TreeGrafter"/>
</dbReference>
<evidence type="ECO:0000256" key="3">
    <source>
        <dbReference type="ARBA" id="ARBA00022737"/>
    </source>
</evidence>
<evidence type="ECO:0000313" key="10">
    <source>
        <dbReference type="Proteomes" id="UP000199150"/>
    </source>
</evidence>
<evidence type="ECO:0000256" key="5">
    <source>
        <dbReference type="ARBA" id="ARBA00023125"/>
    </source>
</evidence>
<dbReference type="InterPro" id="IPR035642">
    <property type="entry name" value="MraZ_N"/>
</dbReference>
<evidence type="ECO:0000256" key="1">
    <source>
        <dbReference type="ARBA" id="ARBA00013860"/>
    </source>
</evidence>
<dbReference type="HAMAP" id="MF_01008">
    <property type="entry name" value="MraZ"/>
    <property type="match status" value="1"/>
</dbReference>
<gene>
    <name evidence="7" type="primary">mraZ</name>
    <name evidence="9" type="ORF">SAMN02927928_1432</name>
</gene>
<proteinExistence type="inferred from homology"/>
<dbReference type="SUPFAM" id="SSF89447">
    <property type="entry name" value="AbrB/MazE/MraZ-like"/>
    <property type="match status" value="1"/>
</dbReference>
<evidence type="ECO:0000256" key="4">
    <source>
        <dbReference type="ARBA" id="ARBA00023015"/>
    </source>
</evidence>
<evidence type="ECO:0000256" key="7">
    <source>
        <dbReference type="HAMAP-Rule" id="MF_01008"/>
    </source>
</evidence>
<evidence type="ECO:0000313" key="9">
    <source>
        <dbReference type="EMBL" id="SCW46710.1"/>
    </source>
</evidence>
<keyword evidence="4 7" id="KW-0805">Transcription regulation</keyword>
<dbReference type="PANTHER" id="PTHR34701">
    <property type="entry name" value="TRANSCRIPTIONAL REGULATOR MRAZ"/>
    <property type="match status" value="1"/>
</dbReference>
<dbReference type="PANTHER" id="PTHR34701:SF1">
    <property type="entry name" value="TRANSCRIPTIONAL REGULATOR MRAZ"/>
    <property type="match status" value="1"/>
</dbReference>
<dbReference type="EMBL" id="FMTS01000001">
    <property type="protein sequence ID" value="SCW46710.1"/>
    <property type="molecule type" value="Genomic_DNA"/>
</dbReference>
<dbReference type="PROSITE" id="PS51740">
    <property type="entry name" value="SPOVT_ABRB"/>
    <property type="match status" value="1"/>
</dbReference>
<keyword evidence="10" id="KW-1185">Reference proteome</keyword>
<dbReference type="GO" id="GO:2000143">
    <property type="term" value="P:negative regulation of DNA-templated transcription initiation"/>
    <property type="evidence" value="ECO:0007669"/>
    <property type="project" value="TreeGrafter"/>
</dbReference>
<comment type="similarity">
    <text evidence="7">Belongs to the MraZ family.</text>
</comment>
<evidence type="ECO:0000256" key="2">
    <source>
        <dbReference type="ARBA" id="ARBA00022490"/>
    </source>
</evidence>
<keyword evidence="5 7" id="KW-0238">DNA-binding</keyword>
<evidence type="ECO:0000256" key="6">
    <source>
        <dbReference type="ARBA" id="ARBA00023163"/>
    </source>
</evidence>
<comment type="subcellular location">
    <subcellularLocation>
        <location evidence="7">Cytoplasm</location>
        <location evidence="7">Nucleoid</location>
    </subcellularLocation>
</comment>
<comment type="subunit">
    <text evidence="7">Forms oligomers.</text>
</comment>